<accession>A0A396INH3</accession>
<proteinExistence type="predicted"/>
<sequence>MDTVAAISDIVGTTEEFCCCCEIPLPKSLYLIIHGMVLGFGIDEYLEVVKVVKLVALIGLLLCFCQVWERWSDFVVGAIAEGKRLSIDAGSIIHAWCFRSNGYRFLSFLCCNCYGYVNIAEVLFFEDNGMELVSCTSIPFEDSVAFLFV</sequence>
<dbReference type="EMBL" id="PSQE01000003">
    <property type="protein sequence ID" value="RHN67122.1"/>
    <property type="molecule type" value="Genomic_DNA"/>
</dbReference>
<comment type="caution">
    <text evidence="1">The sequence shown here is derived from an EMBL/GenBank/DDBJ whole genome shotgun (WGS) entry which is preliminary data.</text>
</comment>
<evidence type="ECO:0000313" key="1">
    <source>
        <dbReference type="EMBL" id="RHN67122.1"/>
    </source>
</evidence>
<reference evidence="2" key="1">
    <citation type="journal article" date="2018" name="Nat. Plants">
        <title>Whole-genome landscape of Medicago truncatula symbiotic genes.</title>
        <authorList>
            <person name="Pecrix Y."/>
            <person name="Staton S.E."/>
            <person name="Sallet E."/>
            <person name="Lelandais-Briere C."/>
            <person name="Moreau S."/>
            <person name="Carrere S."/>
            <person name="Blein T."/>
            <person name="Jardinaud M.F."/>
            <person name="Latrasse D."/>
            <person name="Zouine M."/>
            <person name="Zahm M."/>
            <person name="Kreplak J."/>
            <person name="Mayjonade B."/>
            <person name="Satge C."/>
            <person name="Perez M."/>
            <person name="Cauet S."/>
            <person name="Marande W."/>
            <person name="Chantry-Darmon C."/>
            <person name="Lopez-Roques C."/>
            <person name="Bouchez O."/>
            <person name="Berard A."/>
            <person name="Debelle F."/>
            <person name="Munos S."/>
            <person name="Bendahmane A."/>
            <person name="Berges H."/>
            <person name="Niebel A."/>
            <person name="Buitink J."/>
            <person name="Frugier F."/>
            <person name="Benhamed M."/>
            <person name="Crespi M."/>
            <person name="Gouzy J."/>
            <person name="Gamas P."/>
        </authorList>
    </citation>
    <scope>NUCLEOTIDE SEQUENCE [LARGE SCALE GENOMIC DNA]</scope>
    <source>
        <strain evidence="2">cv. Jemalong A17</strain>
    </source>
</reference>
<dbReference type="Gramene" id="rna15269">
    <property type="protein sequence ID" value="RHN67122.1"/>
    <property type="gene ID" value="gene15269"/>
</dbReference>
<gene>
    <name evidence="1" type="ORF">MtrunA17_Chr3g0099301</name>
</gene>
<evidence type="ECO:0000313" key="2">
    <source>
        <dbReference type="Proteomes" id="UP000265566"/>
    </source>
</evidence>
<dbReference type="Proteomes" id="UP000265566">
    <property type="component" value="Chromosome 3"/>
</dbReference>
<name>A0A396INH3_MEDTR</name>
<dbReference type="AlphaFoldDB" id="A0A396INH3"/>
<organism evidence="1 2">
    <name type="scientific">Medicago truncatula</name>
    <name type="common">Barrel medic</name>
    <name type="synonym">Medicago tribuloides</name>
    <dbReference type="NCBI Taxonomy" id="3880"/>
    <lineage>
        <taxon>Eukaryota</taxon>
        <taxon>Viridiplantae</taxon>
        <taxon>Streptophyta</taxon>
        <taxon>Embryophyta</taxon>
        <taxon>Tracheophyta</taxon>
        <taxon>Spermatophyta</taxon>
        <taxon>Magnoliopsida</taxon>
        <taxon>eudicotyledons</taxon>
        <taxon>Gunneridae</taxon>
        <taxon>Pentapetalae</taxon>
        <taxon>rosids</taxon>
        <taxon>fabids</taxon>
        <taxon>Fabales</taxon>
        <taxon>Fabaceae</taxon>
        <taxon>Papilionoideae</taxon>
        <taxon>50 kb inversion clade</taxon>
        <taxon>NPAAA clade</taxon>
        <taxon>Hologalegina</taxon>
        <taxon>IRL clade</taxon>
        <taxon>Trifolieae</taxon>
        <taxon>Medicago</taxon>
    </lineage>
</organism>
<protein>
    <submittedName>
        <fullName evidence="1">Uncharacterized protein</fullName>
    </submittedName>
</protein>